<evidence type="ECO:0000259" key="1">
    <source>
        <dbReference type="Pfam" id="PF13472"/>
    </source>
</evidence>
<dbReference type="GO" id="GO:0004622">
    <property type="term" value="F:phosphatidylcholine lysophospholipase activity"/>
    <property type="evidence" value="ECO:0007669"/>
    <property type="project" value="TreeGrafter"/>
</dbReference>
<accession>A0A376BMF0</accession>
<dbReference type="EC" id="3.1.2.-" evidence="2"/>
<dbReference type="Proteomes" id="UP000254209">
    <property type="component" value="Unassembled WGS sequence"/>
</dbReference>
<evidence type="ECO:0000313" key="3">
    <source>
        <dbReference type="Proteomes" id="UP000254209"/>
    </source>
</evidence>
<protein>
    <submittedName>
        <fullName evidence="2">Acyl-CoA thioesterase I</fullName>
        <ecNumber evidence="2">3.1.2.-</ecNumber>
    </submittedName>
</protein>
<reference evidence="2 3" key="1">
    <citation type="submission" date="2018-06" db="EMBL/GenBank/DDBJ databases">
        <authorList>
            <consortium name="Pathogen Informatics"/>
            <person name="Doyle S."/>
        </authorList>
    </citation>
    <scope>NUCLEOTIDE SEQUENCE [LARGE SCALE GENOMIC DNA]</scope>
    <source>
        <strain evidence="2 3">NCTC10283</strain>
    </source>
</reference>
<gene>
    <name evidence="2" type="primary">tesA</name>
    <name evidence="2" type="ORF">NCTC10283_00942</name>
</gene>
<keyword evidence="2" id="KW-0378">Hydrolase</keyword>
<name>A0A376BMF0_9NEIS</name>
<dbReference type="Pfam" id="PF13472">
    <property type="entry name" value="Lipase_GDSL_2"/>
    <property type="match status" value="1"/>
</dbReference>
<dbReference type="AlphaFoldDB" id="A0A376BMF0"/>
<dbReference type="Gene3D" id="3.40.50.1110">
    <property type="entry name" value="SGNH hydrolase"/>
    <property type="match status" value="1"/>
</dbReference>
<dbReference type="PANTHER" id="PTHR30383">
    <property type="entry name" value="THIOESTERASE 1/PROTEASE 1/LYSOPHOSPHOLIPASE L1"/>
    <property type="match status" value="1"/>
</dbReference>
<feature type="domain" description="SGNH hydrolase-type esterase" evidence="1">
    <location>
        <begin position="42"/>
        <end position="196"/>
    </location>
</feature>
<evidence type="ECO:0000313" key="2">
    <source>
        <dbReference type="EMBL" id="SSY70828.1"/>
    </source>
</evidence>
<dbReference type="InterPro" id="IPR013830">
    <property type="entry name" value="SGNH_hydro"/>
</dbReference>
<dbReference type="RefSeq" id="WP_034294007.1">
    <property type="nucleotide sequence ID" value="NZ_CP091519.2"/>
</dbReference>
<dbReference type="PANTHER" id="PTHR30383:SF24">
    <property type="entry name" value="THIOESTERASE 1_PROTEASE 1_LYSOPHOSPHOLIPASE L1"/>
    <property type="match status" value="1"/>
</dbReference>
<sequence>MMFTQLNRRQFVQLGLAAMALSACGNNDKRYGKIAKGTTVLALGDSLTAGYGAAAGADYPAQLANKTGWNIINGGVSGDTTAGALSRLPDLLKKNPRLVIVSIGGNDFLRKVPESETRANISEILKLIKQKNIPVVLVAIPYFTAAALVGSVSEHPMYDELAAQHDVPLFKGAWAEVLGDKSMKSDQIHGNEKGYAFFADKLANFLKKKGFW</sequence>
<organism evidence="2 3">
    <name type="scientific">Alysiella crassa</name>
    <dbReference type="NCBI Taxonomy" id="153491"/>
    <lineage>
        <taxon>Bacteria</taxon>
        <taxon>Pseudomonadati</taxon>
        <taxon>Pseudomonadota</taxon>
        <taxon>Betaproteobacteria</taxon>
        <taxon>Neisseriales</taxon>
        <taxon>Neisseriaceae</taxon>
        <taxon>Alysiella</taxon>
    </lineage>
</organism>
<dbReference type="InterPro" id="IPR036514">
    <property type="entry name" value="SGNH_hydro_sf"/>
</dbReference>
<keyword evidence="3" id="KW-1185">Reference proteome</keyword>
<dbReference type="SUPFAM" id="SSF52266">
    <property type="entry name" value="SGNH hydrolase"/>
    <property type="match status" value="1"/>
</dbReference>
<dbReference type="EMBL" id="UFSO01000002">
    <property type="protein sequence ID" value="SSY70828.1"/>
    <property type="molecule type" value="Genomic_DNA"/>
</dbReference>
<dbReference type="STRING" id="1120980.GCA_000745955_01812"/>
<dbReference type="OrthoDB" id="9786188at2"/>
<dbReference type="InterPro" id="IPR051532">
    <property type="entry name" value="Ester_Hydrolysis_Enzymes"/>
</dbReference>
<proteinExistence type="predicted"/>